<dbReference type="InterPro" id="IPR027417">
    <property type="entry name" value="P-loop_NTPase"/>
</dbReference>
<protein>
    <submittedName>
        <fullName evidence="1">DNA polymerase-3 subunit delta</fullName>
    </submittedName>
</protein>
<evidence type="ECO:0000313" key="1">
    <source>
        <dbReference type="EMBL" id="SDW62543.1"/>
    </source>
</evidence>
<dbReference type="GO" id="GO:0005524">
    <property type="term" value="F:ATP binding"/>
    <property type="evidence" value="ECO:0007669"/>
    <property type="project" value="InterPro"/>
</dbReference>
<dbReference type="InterPro" id="IPR001270">
    <property type="entry name" value="ClpA/B"/>
</dbReference>
<dbReference type="AlphaFoldDB" id="A0A1H2V2L5"/>
<evidence type="ECO:0000313" key="2">
    <source>
        <dbReference type="Proteomes" id="UP000182379"/>
    </source>
</evidence>
<sequence length="356" mass="40605">MCDRQEKKENTMWESIIGHETNKIFLKNMLTGERQTPSLLFCGPEGIGKKKMARAFARSFLCLEDPLVPCHCRSCQAMDNGSHQDFIQVEPGGKSRTIGVDAIHQLAASAALGPVLSPFKVCLIDEAHTMREEAQNSLLKLLEEPPDYWLFILVADDREKLLPTIRSRVMELRFDPLSMEDTERVLETIRLQENDRPESLKDAELSQAEARWREQLPILARLAGGSAGKALEWFRLDALTLREEILDLVEQAGREDILVYADGLPWMLKNDRQESLVLMELLLLLFRDGLILETGLSQPLYNEDLRQRLAMCFAGWTEGMLRKGLELEEKCRRAIASFVTRRMAVEALALEIHQML</sequence>
<dbReference type="OMA" id="FHAYIFE"/>
<proteinExistence type="predicted"/>
<dbReference type="Gene3D" id="3.40.50.300">
    <property type="entry name" value="P-loop containing nucleotide triphosphate hydrolases"/>
    <property type="match status" value="1"/>
</dbReference>
<dbReference type="Proteomes" id="UP000182379">
    <property type="component" value="Unassembled WGS sequence"/>
</dbReference>
<gene>
    <name evidence="1" type="ORF">SAMN05216495_103126</name>
</gene>
<dbReference type="GO" id="GO:0006261">
    <property type="term" value="P:DNA-templated DNA replication"/>
    <property type="evidence" value="ECO:0007669"/>
    <property type="project" value="TreeGrafter"/>
</dbReference>
<dbReference type="PANTHER" id="PTHR11669:SF8">
    <property type="entry name" value="DNA POLYMERASE III SUBUNIT DELTA"/>
    <property type="match status" value="1"/>
</dbReference>
<dbReference type="PRINTS" id="PR00300">
    <property type="entry name" value="CLPPROTEASEA"/>
</dbReference>
<dbReference type="SUPFAM" id="SSF52540">
    <property type="entry name" value="P-loop containing nucleoside triphosphate hydrolases"/>
    <property type="match status" value="1"/>
</dbReference>
<reference evidence="1 2" key="1">
    <citation type="submission" date="2016-10" db="EMBL/GenBank/DDBJ databases">
        <authorList>
            <person name="Varghese N."/>
            <person name="Submissions S."/>
        </authorList>
    </citation>
    <scope>NUCLEOTIDE SEQUENCE [LARGE SCALE GENOMIC DNA]</scope>
    <source>
        <strain evidence="1 2">WCC6</strain>
    </source>
</reference>
<organism evidence="1 2">
    <name type="scientific">Acidaminococcus fermentans</name>
    <dbReference type="NCBI Taxonomy" id="905"/>
    <lineage>
        <taxon>Bacteria</taxon>
        <taxon>Bacillati</taxon>
        <taxon>Bacillota</taxon>
        <taxon>Negativicutes</taxon>
        <taxon>Acidaminococcales</taxon>
        <taxon>Acidaminococcaceae</taxon>
        <taxon>Acidaminococcus</taxon>
    </lineage>
</organism>
<dbReference type="InterPro" id="IPR050238">
    <property type="entry name" value="DNA_Rep/Repair_Clamp_Loader"/>
</dbReference>
<comment type="caution">
    <text evidence="1">The sequence shown here is derived from an EMBL/GenBank/DDBJ whole genome shotgun (WGS) entry which is preliminary data.</text>
</comment>
<dbReference type="EMBL" id="FNOP01000003">
    <property type="protein sequence ID" value="SDW62543.1"/>
    <property type="molecule type" value="Genomic_DNA"/>
</dbReference>
<accession>A0A1H2V2L5</accession>
<dbReference type="Pfam" id="PF13177">
    <property type="entry name" value="DNA_pol3_delta2"/>
    <property type="match status" value="1"/>
</dbReference>
<name>A0A1H2V2L5_ACIFE</name>
<dbReference type="PANTHER" id="PTHR11669">
    <property type="entry name" value="REPLICATION FACTOR C / DNA POLYMERASE III GAMMA-TAU SUBUNIT"/>
    <property type="match status" value="1"/>
</dbReference>